<accession>A0A9D1LF36</accession>
<dbReference type="NCBIfam" id="TIGR00199">
    <property type="entry name" value="PncC_domain"/>
    <property type="match status" value="1"/>
</dbReference>
<protein>
    <submittedName>
        <fullName evidence="2">CinA family protein</fullName>
    </submittedName>
</protein>
<dbReference type="Gene3D" id="3.90.950.20">
    <property type="entry name" value="CinA-like"/>
    <property type="match status" value="1"/>
</dbReference>
<dbReference type="SUPFAM" id="SSF142433">
    <property type="entry name" value="CinA-like"/>
    <property type="match status" value="1"/>
</dbReference>
<evidence type="ECO:0000313" key="2">
    <source>
        <dbReference type="EMBL" id="HIU37210.1"/>
    </source>
</evidence>
<dbReference type="Proteomes" id="UP000824083">
    <property type="component" value="Unassembled WGS sequence"/>
</dbReference>
<sequence>MELFENIATQLGQIALAKNAVIATAESCTAGGIACAITQVAGSSEWFDRGFVTYSNQSKEDLLGVRHETLASFGAVSEQTAKEMVAGALARSEASVAVAVTGIAGPGGAVPGKPVGTVYIAWGRKGENPIVERHQFNGDRQAVRESTVKTALEGLSRLINEI</sequence>
<dbReference type="AlphaFoldDB" id="A0A9D1LF36"/>
<name>A0A9D1LF36_9BURK</name>
<organism evidence="2 3">
    <name type="scientific">Candidatus Aphodousia faecigallinarum</name>
    <dbReference type="NCBI Taxonomy" id="2840677"/>
    <lineage>
        <taxon>Bacteria</taxon>
        <taxon>Pseudomonadati</taxon>
        <taxon>Pseudomonadota</taxon>
        <taxon>Betaproteobacteria</taxon>
        <taxon>Burkholderiales</taxon>
        <taxon>Sutterellaceae</taxon>
        <taxon>Sutterellaceae incertae sedis</taxon>
        <taxon>Candidatus Aphodousia</taxon>
    </lineage>
</organism>
<dbReference type="EMBL" id="DVMY01000051">
    <property type="protein sequence ID" value="HIU37210.1"/>
    <property type="molecule type" value="Genomic_DNA"/>
</dbReference>
<gene>
    <name evidence="2" type="ORF">IAC56_02925</name>
</gene>
<reference evidence="2" key="2">
    <citation type="journal article" date="2021" name="PeerJ">
        <title>Extensive microbial diversity within the chicken gut microbiome revealed by metagenomics and culture.</title>
        <authorList>
            <person name="Gilroy R."/>
            <person name="Ravi A."/>
            <person name="Getino M."/>
            <person name="Pursley I."/>
            <person name="Horton D.L."/>
            <person name="Alikhan N.F."/>
            <person name="Baker D."/>
            <person name="Gharbi K."/>
            <person name="Hall N."/>
            <person name="Watson M."/>
            <person name="Adriaenssens E.M."/>
            <person name="Foster-Nyarko E."/>
            <person name="Jarju S."/>
            <person name="Secka A."/>
            <person name="Antonio M."/>
            <person name="Oren A."/>
            <person name="Chaudhuri R.R."/>
            <person name="La Ragione R."/>
            <person name="Hildebrand F."/>
            <person name="Pallen M.J."/>
        </authorList>
    </citation>
    <scope>NUCLEOTIDE SEQUENCE</scope>
    <source>
        <strain evidence="2">7463</strain>
    </source>
</reference>
<comment type="caution">
    <text evidence="2">The sequence shown here is derived from an EMBL/GenBank/DDBJ whole genome shotgun (WGS) entry which is preliminary data.</text>
</comment>
<proteinExistence type="predicted"/>
<dbReference type="Pfam" id="PF02464">
    <property type="entry name" value="CinA"/>
    <property type="match status" value="1"/>
</dbReference>
<evidence type="ECO:0000313" key="3">
    <source>
        <dbReference type="Proteomes" id="UP000824083"/>
    </source>
</evidence>
<evidence type="ECO:0000259" key="1">
    <source>
        <dbReference type="Pfam" id="PF02464"/>
    </source>
</evidence>
<feature type="domain" description="CinA C-terminal" evidence="1">
    <location>
        <begin position="6"/>
        <end position="158"/>
    </location>
</feature>
<dbReference type="InterPro" id="IPR008136">
    <property type="entry name" value="CinA_C"/>
</dbReference>
<dbReference type="InterPro" id="IPR036653">
    <property type="entry name" value="CinA-like_C"/>
</dbReference>
<reference evidence="2" key="1">
    <citation type="submission" date="2020-10" db="EMBL/GenBank/DDBJ databases">
        <authorList>
            <person name="Gilroy R."/>
        </authorList>
    </citation>
    <scope>NUCLEOTIDE SEQUENCE</scope>
    <source>
        <strain evidence="2">7463</strain>
    </source>
</reference>